<dbReference type="GO" id="GO:0003777">
    <property type="term" value="F:microtubule motor activity"/>
    <property type="evidence" value="ECO:0007669"/>
    <property type="project" value="InterPro"/>
</dbReference>
<feature type="coiled-coil region" evidence="8">
    <location>
        <begin position="430"/>
        <end position="457"/>
    </location>
</feature>
<dbReference type="RefSeq" id="XP_017989431.1">
    <property type="nucleotide sequence ID" value="XM_018133942.1"/>
</dbReference>
<evidence type="ECO:0000256" key="6">
    <source>
        <dbReference type="PROSITE-ProRule" id="PRU00283"/>
    </source>
</evidence>
<evidence type="ECO:0000256" key="9">
    <source>
        <dbReference type="SAM" id="MobiDB-lite"/>
    </source>
</evidence>
<evidence type="ECO:0000259" key="10">
    <source>
        <dbReference type="PROSITE" id="PS50067"/>
    </source>
</evidence>
<dbReference type="InterPro" id="IPR019821">
    <property type="entry name" value="Kinesin_motor_CS"/>
</dbReference>
<feature type="domain" description="Kinesin motor" evidence="10">
    <location>
        <begin position="13"/>
        <end position="415"/>
    </location>
</feature>
<dbReference type="PANTHER" id="PTHR47968:SF13">
    <property type="entry name" value="KINESIN-LIKE PROTEIN KIF19 ISOFORM X1"/>
    <property type="match status" value="1"/>
</dbReference>
<dbReference type="STRING" id="45286.A0A0X8HVV5"/>
<keyword evidence="3 6" id="KW-0067">ATP-binding</keyword>
<dbReference type="PROSITE" id="PS50067">
    <property type="entry name" value="KINESIN_MOTOR_2"/>
    <property type="match status" value="1"/>
</dbReference>
<evidence type="ECO:0000256" key="1">
    <source>
        <dbReference type="ARBA" id="ARBA00022701"/>
    </source>
</evidence>
<dbReference type="GO" id="GO:0007018">
    <property type="term" value="P:microtubule-based movement"/>
    <property type="evidence" value="ECO:0007669"/>
    <property type="project" value="InterPro"/>
</dbReference>
<name>A0A0X8HVV5_9SACH</name>
<dbReference type="InterPro" id="IPR001752">
    <property type="entry name" value="Kinesin_motor_dom"/>
</dbReference>
<dbReference type="Pfam" id="PF00225">
    <property type="entry name" value="Kinesin"/>
    <property type="match status" value="1"/>
</dbReference>
<evidence type="ECO:0000256" key="4">
    <source>
        <dbReference type="ARBA" id="ARBA00023054"/>
    </source>
</evidence>
<dbReference type="AlphaFoldDB" id="A0A0X8HVV5"/>
<dbReference type="PRINTS" id="PR00380">
    <property type="entry name" value="KINESINHEAVY"/>
</dbReference>
<dbReference type="PANTHER" id="PTHR47968">
    <property type="entry name" value="CENTROMERE PROTEIN E"/>
    <property type="match status" value="1"/>
</dbReference>
<dbReference type="Proteomes" id="UP000243052">
    <property type="component" value="Chromosome vii"/>
</dbReference>
<dbReference type="PROSITE" id="PS00411">
    <property type="entry name" value="KINESIN_MOTOR_1"/>
    <property type="match status" value="1"/>
</dbReference>
<dbReference type="GO" id="GO:0008017">
    <property type="term" value="F:microtubule binding"/>
    <property type="evidence" value="ECO:0007669"/>
    <property type="project" value="InterPro"/>
</dbReference>
<feature type="region of interest" description="Disordered" evidence="9">
    <location>
        <begin position="811"/>
        <end position="834"/>
    </location>
</feature>
<gene>
    <name evidence="11" type="ORF">AW171_hschr74472</name>
</gene>
<dbReference type="GeneID" id="28725787"/>
<evidence type="ECO:0000256" key="2">
    <source>
        <dbReference type="ARBA" id="ARBA00022741"/>
    </source>
</evidence>
<feature type="region of interest" description="Disordered" evidence="9">
    <location>
        <begin position="715"/>
        <end position="747"/>
    </location>
</feature>
<evidence type="ECO:0000256" key="8">
    <source>
        <dbReference type="SAM" id="Coils"/>
    </source>
</evidence>
<dbReference type="InterPro" id="IPR036961">
    <property type="entry name" value="Kinesin_motor_dom_sf"/>
</dbReference>
<evidence type="ECO:0000256" key="7">
    <source>
        <dbReference type="RuleBase" id="RU000394"/>
    </source>
</evidence>
<comment type="similarity">
    <text evidence="6 7">Belongs to the TRAFAC class myosin-kinesin ATPase superfamily. Kinesin family.</text>
</comment>
<dbReference type="CDD" id="cd01370">
    <property type="entry name" value="KISc_KIP3_like"/>
    <property type="match status" value="1"/>
</dbReference>
<evidence type="ECO:0000256" key="3">
    <source>
        <dbReference type="ARBA" id="ARBA00022840"/>
    </source>
</evidence>
<organism evidence="11 12">
    <name type="scientific">Eremothecium sinecaudum</name>
    <dbReference type="NCBI Taxonomy" id="45286"/>
    <lineage>
        <taxon>Eukaryota</taxon>
        <taxon>Fungi</taxon>
        <taxon>Dikarya</taxon>
        <taxon>Ascomycota</taxon>
        <taxon>Saccharomycotina</taxon>
        <taxon>Saccharomycetes</taxon>
        <taxon>Saccharomycetales</taxon>
        <taxon>Saccharomycetaceae</taxon>
        <taxon>Eremothecium</taxon>
    </lineage>
</organism>
<accession>A0A0X8HVV5</accession>
<dbReference type="SUPFAM" id="SSF52540">
    <property type="entry name" value="P-loop containing nucleoside triphosphate hydrolases"/>
    <property type="match status" value="1"/>
</dbReference>
<feature type="compositionally biased region" description="Polar residues" evidence="9">
    <location>
        <begin position="825"/>
        <end position="834"/>
    </location>
</feature>
<evidence type="ECO:0000313" key="11">
    <source>
        <dbReference type="EMBL" id="AMD22435.1"/>
    </source>
</evidence>
<keyword evidence="4 8" id="KW-0175">Coiled coil</keyword>
<keyword evidence="5 6" id="KW-0505">Motor protein</keyword>
<dbReference type="OrthoDB" id="3176171at2759"/>
<sequence length="834" mass="93989">MSFVSESETHQSSILVAVRVRPFTEEEQSHLIAVPTNGAGSPFCFGDSNLRIPGAHPTTSTPTRISKNSSRFRPQGIRKIVDCVDDKMLIFDPAETNPLNKISETVLNSMLVGSRGEARRRMRRNGEQKFIFDRLFDVNTTQQEVFQGTTRPLLDAIVDGFNGTVFAYGATGCGKTYTISGTPDNPGIVFLTMQELFQRIDELKDTKVFELTVSYLEIYNETIRDLLKPDTPSQKLIIREDTDSTTTVANLSFHSPSTVEDVMDLVIRGNINRTTSATDANETSSRSHAVLQIHVVQSNRSVDLKEDKTYATLSIIDLAGSERASATKNRGERLHEGSNINKSLLALGNCISALCMTGKRMFCHVPYRDSKLTRLLKFSLGGNCKTVMIVCVSPSSAHYDETLNTLKYANRAKEIKTKVIRNQHSLDRHVGSYLKMITAQKQEIEELRNREAKIIDLRLQQYRLSRNKLQMAMWEAVNQQKSNYQVLERYVRAKTMKSLLLCKRHFLQLVKAEVCHLLNLTEAVTDHPLAGFCKTISEQLSTKISELEDSFEAEDEFFISVEHSKEVDMARFRSMESWDEATDSVWFEQQLEHMLESVKNEIIFNSTMMIDKLLQDTKLRSRYRFVSEAFFKLLFNSESTEKAFADQETVLDKVRDSIIDLVQIDEEFEQVANQMGPLSEDMNKRKLSGDLYRQPVKMRSPGSAILSISRDCSDTSCSPCPAQRPERRAPPSSLHIRRPRFLGESPDVALPPKEDPFPQPSAISATSVLTGPTPLTAATTAADDSMSVNNARNNLERVNINEDDVSMAESVDIPLRRDSNKPKVSLTSTVLRTK</sequence>
<dbReference type="InterPro" id="IPR027640">
    <property type="entry name" value="Kinesin-like_fam"/>
</dbReference>
<keyword evidence="2 6" id="KW-0547">Nucleotide-binding</keyword>
<keyword evidence="1 7" id="KW-0493">Microtubule</keyword>
<proteinExistence type="inferred from homology"/>
<protein>
    <recommendedName>
        <fullName evidence="7">Kinesin-like protein</fullName>
    </recommendedName>
</protein>
<dbReference type="SMART" id="SM00129">
    <property type="entry name" value="KISc"/>
    <property type="match status" value="1"/>
</dbReference>
<evidence type="ECO:0000256" key="5">
    <source>
        <dbReference type="ARBA" id="ARBA00023175"/>
    </source>
</evidence>
<dbReference type="GO" id="GO:0005874">
    <property type="term" value="C:microtubule"/>
    <property type="evidence" value="ECO:0007669"/>
    <property type="project" value="UniProtKB-KW"/>
</dbReference>
<dbReference type="Gene3D" id="3.40.850.10">
    <property type="entry name" value="Kinesin motor domain"/>
    <property type="match status" value="1"/>
</dbReference>
<reference evidence="11 12" key="1">
    <citation type="submission" date="2016-01" db="EMBL/GenBank/DDBJ databases">
        <title>Genome sequence of the yeast Holleya sinecauda.</title>
        <authorList>
            <person name="Dietrich F.S."/>
        </authorList>
    </citation>
    <scope>NUCLEOTIDE SEQUENCE [LARGE SCALE GENOMIC DNA]</scope>
    <source>
        <strain evidence="11 12">ATCC 58844</strain>
    </source>
</reference>
<dbReference type="InterPro" id="IPR027417">
    <property type="entry name" value="P-loop_NTPase"/>
</dbReference>
<dbReference type="GO" id="GO:0005524">
    <property type="term" value="F:ATP binding"/>
    <property type="evidence" value="ECO:0007669"/>
    <property type="project" value="UniProtKB-UniRule"/>
</dbReference>
<evidence type="ECO:0000313" key="12">
    <source>
        <dbReference type="Proteomes" id="UP000243052"/>
    </source>
</evidence>
<dbReference type="EMBL" id="CP014247">
    <property type="protein sequence ID" value="AMD22435.1"/>
    <property type="molecule type" value="Genomic_DNA"/>
</dbReference>
<keyword evidence="12" id="KW-1185">Reference proteome</keyword>
<feature type="binding site" evidence="6">
    <location>
        <begin position="169"/>
        <end position="176"/>
    </location>
    <ligand>
        <name>ATP</name>
        <dbReference type="ChEBI" id="CHEBI:30616"/>
    </ligand>
</feature>